<name>A0A3M3KEZ3_PSECA</name>
<accession>A0A3M3KEZ3</accession>
<reference evidence="3 4" key="1">
    <citation type="submission" date="2018-08" db="EMBL/GenBank/DDBJ databases">
        <title>Recombination of ecologically and evolutionarily significant loci maintains genetic cohesion in the Pseudomonas syringae species complex.</title>
        <authorList>
            <person name="Dillon M."/>
            <person name="Thakur S."/>
            <person name="Almeida R.N.D."/>
            <person name="Weir B.S."/>
            <person name="Guttman D.S."/>
        </authorList>
    </citation>
    <scope>NUCLEOTIDE SEQUENCE [LARGE SCALE GENOMIC DNA]</scope>
    <source>
        <strain evidence="3 4">ICMP 2821</strain>
    </source>
</reference>
<evidence type="ECO:0000313" key="4">
    <source>
        <dbReference type="Proteomes" id="UP000281372"/>
    </source>
</evidence>
<dbReference type="AlphaFoldDB" id="A0A3M3KEZ3"/>
<dbReference type="InterPro" id="IPR015378">
    <property type="entry name" value="Transposase-like_Mu_C"/>
</dbReference>
<dbReference type="InterPro" id="IPR001584">
    <property type="entry name" value="Integrase_cat-core"/>
</dbReference>
<dbReference type="EMBL" id="RBOW01000829">
    <property type="protein sequence ID" value="RMN21627.1"/>
    <property type="molecule type" value="Genomic_DNA"/>
</dbReference>
<dbReference type="GO" id="GO:0003676">
    <property type="term" value="F:nucleic acid binding"/>
    <property type="evidence" value="ECO:0007669"/>
    <property type="project" value="InterPro"/>
</dbReference>
<proteinExistence type="predicted"/>
<dbReference type="InterPro" id="IPR036397">
    <property type="entry name" value="RNaseH_sf"/>
</dbReference>
<sequence length="650" mass="73757">MSNCGSPIMKLYEDDTSEHLVPFEPARSRVAIEVGAMVRRDKEIYRIVQILDLQTVIGTEVETGRSAALQIIDLRAVDPEKLDGLYVNHDISSISSDAWAIAQKRYSAILPLLGNTVLSKETVAARAKATGISPATLYRWLDRYSRWNEVLALVPRKRGWREGSTRLSVEGEKLVQDVLDDYYLTVQRYTVQSTISEIERRARALDIQPPGASAIRARIRQIPEVVKLRRRGYAEQANNRHTPSVGQFPDEGYPLAVVQIDHTPVNLIVVDERHRKPIGRPWLTLAIDVYSCMIVGYYLAFEAPSETSVAMCIAHSILPKEAWLAAHDIRGEWPVWGFPRTIHTDNGADFRAQNIVDSCKNYGIDSVFRPSKVPKYGGRIERVLGTFMRMVHELPGTTFSNPQEREGYDSDAKAVLTMAEFEVWLVRSILKYHQTYHKKIHMSPARKWQLAFFGNREVDPLVSVPARPTDPLAVQLDFLPSVRRTVQTYGVQWDLFYYSEALRHWINQKDPATGKAIKLLFRRDPRDVSVIWFYDPVLKQYFRVPASYQAFPAVTLWEYHAAKDKAVSEGRGNIDDALIAEYAVENRKLVEEASATSKRARKDAQKSRTHSKKGTPAQPTKPVAKLVLDLVQEDSDLLMLSEVESTGEVE</sequence>
<dbReference type="GO" id="GO:0015074">
    <property type="term" value="P:DNA integration"/>
    <property type="evidence" value="ECO:0007669"/>
    <property type="project" value="InterPro"/>
</dbReference>
<protein>
    <submittedName>
        <fullName evidence="3">Transposase</fullName>
    </submittedName>
</protein>
<dbReference type="InterPro" id="IPR012337">
    <property type="entry name" value="RNaseH-like_sf"/>
</dbReference>
<dbReference type="Pfam" id="PF09299">
    <property type="entry name" value="Mu-transpos_C"/>
    <property type="match status" value="1"/>
</dbReference>
<evidence type="ECO:0000313" key="3">
    <source>
        <dbReference type="EMBL" id="RMN21627.1"/>
    </source>
</evidence>
<dbReference type="PROSITE" id="PS50994">
    <property type="entry name" value="INTEGRASE"/>
    <property type="match status" value="1"/>
</dbReference>
<dbReference type="Proteomes" id="UP000281372">
    <property type="component" value="Unassembled WGS sequence"/>
</dbReference>
<feature type="region of interest" description="Disordered" evidence="1">
    <location>
        <begin position="594"/>
        <end position="623"/>
    </location>
</feature>
<dbReference type="Gene3D" id="3.30.420.10">
    <property type="entry name" value="Ribonuclease H-like superfamily/Ribonuclease H"/>
    <property type="match status" value="1"/>
</dbReference>
<feature type="domain" description="Integrase catalytic" evidence="2">
    <location>
        <begin position="250"/>
        <end position="452"/>
    </location>
</feature>
<organism evidence="3 4">
    <name type="scientific">Pseudomonas cannabina</name>
    <dbReference type="NCBI Taxonomy" id="86840"/>
    <lineage>
        <taxon>Bacteria</taxon>
        <taxon>Pseudomonadati</taxon>
        <taxon>Pseudomonadota</taxon>
        <taxon>Gammaproteobacteria</taxon>
        <taxon>Pseudomonadales</taxon>
        <taxon>Pseudomonadaceae</taxon>
        <taxon>Pseudomonas</taxon>
    </lineage>
</organism>
<evidence type="ECO:0000256" key="1">
    <source>
        <dbReference type="SAM" id="MobiDB-lite"/>
    </source>
</evidence>
<dbReference type="SUPFAM" id="SSF53098">
    <property type="entry name" value="Ribonuclease H-like"/>
    <property type="match status" value="1"/>
</dbReference>
<evidence type="ECO:0000259" key="2">
    <source>
        <dbReference type="PROSITE" id="PS50994"/>
    </source>
</evidence>
<comment type="caution">
    <text evidence="3">The sequence shown here is derived from an EMBL/GenBank/DDBJ whole genome shotgun (WGS) entry which is preliminary data.</text>
</comment>
<gene>
    <name evidence="3" type="ORF">ALQ64_04933</name>
</gene>